<proteinExistence type="predicted"/>
<name>A0AA35ZJS1_LACSI</name>
<accession>A0AA35ZJS1</accession>
<dbReference type="EMBL" id="OX465083">
    <property type="protein sequence ID" value="CAI9293901.1"/>
    <property type="molecule type" value="Genomic_DNA"/>
</dbReference>
<protein>
    <submittedName>
        <fullName evidence="1">Uncharacterized protein</fullName>
    </submittedName>
</protein>
<reference evidence="1" key="1">
    <citation type="submission" date="2023-04" db="EMBL/GenBank/DDBJ databases">
        <authorList>
            <person name="Vijverberg K."/>
            <person name="Xiong W."/>
            <person name="Schranz E."/>
        </authorList>
    </citation>
    <scope>NUCLEOTIDE SEQUENCE</scope>
</reference>
<keyword evidence="2" id="KW-1185">Reference proteome</keyword>
<organism evidence="1 2">
    <name type="scientific">Lactuca saligna</name>
    <name type="common">Willowleaf lettuce</name>
    <dbReference type="NCBI Taxonomy" id="75948"/>
    <lineage>
        <taxon>Eukaryota</taxon>
        <taxon>Viridiplantae</taxon>
        <taxon>Streptophyta</taxon>
        <taxon>Embryophyta</taxon>
        <taxon>Tracheophyta</taxon>
        <taxon>Spermatophyta</taxon>
        <taxon>Magnoliopsida</taxon>
        <taxon>eudicotyledons</taxon>
        <taxon>Gunneridae</taxon>
        <taxon>Pentapetalae</taxon>
        <taxon>asterids</taxon>
        <taxon>campanulids</taxon>
        <taxon>Asterales</taxon>
        <taxon>Asteraceae</taxon>
        <taxon>Cichorioideae</taxon>
        <taxon>Cichorieae</taxon>
        <taxon>Lactucinae</taxon>
        <taxon>Lactuca</taxon>
    </lineage>
</organism>
<dbReference type="AlphaFoldDB" id="A0AA35ZJS1"/>
<sequence>MSLTPWSPSSTYPLIGSPRHPLIGSPLRFVLTIGPTSCFISALNFPPTAYSRSIGHHGVKYFVVEIIEKKMKISYSEFLVADFSWDRSRVKYKGDQSRIRQNFRIQISQHLGFAGGS</sequence>
<dbReference type="Proteomes" id="UP001177003">
    <property type="component" value="Chromosome 7"/>
</dbReference>
<evidence type="ECO:0000313" key="2">
    <source>
        <dbReference type="Proteomes" id="UP001177003"/>
    </source>
</evidence>
<gene>
    <name evidence="1" type="ORF">LSALG_LOCUS32903</name>
</gene>
<evidence type="ECO:0000313" key="1">
    <source>
        <dbReference type="EMBL" id="CAI9293901.1"/>
    </source>
</evidence>